<keyword evidence="2" id="KW-1185">Reference proteome</keyword>
<dbReference type="InterPro" id="IPR025412">
    <property type="entry name" value="DUF4304"/>
</dbReference>
<evidence type="ECO:0000313" key="1">
    <source>
        <dbReference type="EMBL" id="MBD3920015.1"/>
    </source>
</evidence>
<name>A0ABR8MVL7_9BACL</name>
<dbReference type="EMBL" id="JACXZA010000003">
    <property type="protein sequence ID" value="MBD3920015.1"/>
    <property type="molecule type" value="Genomic_DNA"/>
</dbReference>
<accession>A0ABR8MVL7</accession>
<evidence type="ECO:0000313" key="2">
    <source>
        <dbReference type="Proteomes" id="UP000609346"/>
    </source>
</evidence>
<dbReference type="RefSeq" id="WP_191204274.1">
    <property type="nucleotide sequence ID" value="NZ_JACXZA010000003.1"/>
</dbReference>
<gene>
    <name evidence="1" type="ORF">H8B09_14720</name>
</gene>
<dbReference type="Pfam" id="PF14137">
    <property type="entry name" value="DUF4304"/>
    <property type="match status" value="1"/>
</dbReference>
<sequence>MYIEEQKKIVTEIITPKMNNLGFKKSSYNYYKKVDDTLGICFNLQPNKYNDQEEVRFTFNVGTFVPNAYEVYINLNSNNELPKFPKEYNCIERKRIGNLKKTTDLWYTLNPSTDIETVHKEVSNDLDHYIIPYIQGINQRKLLETSDETLGWPDKIILTIYKIQNGLVTEGNDTLKKLYRNKPNHYIAEQIMKIASKYNMSVEQ</sequence>
<protein>
    <submittedName>
        <fullName evidence="1">DUF4304 domain-containing protein</fullName>
    </submittedName>
</protein>
<comment type="caution">
    <text evidence="1">The sequence shown here is derived from an EMBL/GenBank/DDBJ whole genome shotgun (WGS) entry which is preliminary data.</text>
</comment>
<reference evidence="1 2" key="1">
    <citation type="submission" date="2020-09" db="EMBL/GenBank/DDBJ databases">
        <title>Paenibacillus sp. strain PR3 16S rRNA gene Genome sequencing and assembly.</title>
        <authorList>
            <person name="Kim J."/>
        </authorList>
    </citation>
    <scope>NUCLEOTIDE SEQUENCE [LARGE SCALE GENOMIC DNA]</scope>
    <source>
        <strain evidence="1 2">PR3</strain>
    </source>
</reference>
<proteinExistence type="predicted"/>
<dbReference type="Proteomes" id="UP000609346">
    <property type="component" value="Unassembled WGS sequence"/>
</dbReference>
<organism evidence="1 2">
    <name type="scientific">Paenibacillus terricola</name>
    <dbReference type="NCBI Taxonomy" id="2763503"/>
    <lineage>
        <taxon>Bacteria</taxon>
        <taxon>Bacillati</taxon>
        <taxon>Bacillota</taxon>
        <taxon>Bacilli</taxon>
        <taxon>Bacillales</taxon>
        <taxon>Paenibacillaceae</taxon>
        <taxon>Paenibacillus</taxon>
    </lineage>
</organism>